<evidence type="ECO:0000313" key="7">
    <source>
        <dbReference type="EMBL" id="AEA26550.1"/>
    </source>
</evidence>
<dbReference type="eggNOG" id="COG2188">
    <property type="taxonomic scope" value="Bacteria"/>
</dbReference>
<dbReference type="AlphaFoldDB" id="F4CXH6"/>
<dbReference type="EMBL" id="CP002593">
    <property type="protein sequence ID" value="AEA26550.1"/>
    <property type="molecule type" value="Genomic_DNA"/>
</dbReference>
<keyword evidence="1" id="KW-0805">Transcription regulation</keyword>
<protein>
    <submittedName>
        <fullName evidence="7">Integrase family protein</fullName>
    </submittedName>
</protein>
<dbReference type="HOGENOM" id="CLU_027562_17_1_11"/>
<dbReference type="SUPFAM" id="SSF46785">
    <property type="entry name" value="Winged helix' DNA-binding domain"/>
    <property type="match status" value="1"/>
</dbReference>
<dbReference type="InterPro" id="IPR002104">
    <property type="entry name" value="Integrase_catalytic"/>
</dbReference>
<dbReference type="InterPro" id="IPR050090">
    <property type="entry name" value="Tyrosine_recombinase_XerCD"/>
</dbReference>
<feature type="domain" description="Tyr recombinase" evidence="6">
    <location>
        <begin position="207"/>
        <end position="407"/>
    </location>
</feature>
<name>F4CXH6_PSEUX</name>
<dbReference type="Proteomes" id="UP000007809">
    <property type="component" value="Chromosome"/>
</dbReference>
<accession>F4CXH6</accession>
<dbReference type="InterPro" id="IPR000524">
    <property type="entry name" value="Tscrpt_reg_HTH_GntR"/>
</dbReference>
<dbReference type="PROSITE" id="PS50949">
    <property type="entry name" value="HTH_GNTR"/>
    <property type="match status" value="1"/>
</dbReference>
<dbReference type="GO" id="GO:0003677">
    <property type="term" value="F:DNA binding"/>
    <property type="evidence" value="ECO:0007669"/>
    <property type="project" value="UniProtKB-KW"/>
</dbReference>
<dbReference type="InterPro" id="IPR013762">
    <property type="entry name" value="Integrase-like_cat_sf"/>
</dbReference>
<dbReference type="STRING" id="675635.Psed_4393"/>
<keyword evidence="4" id="KW-0233">DNA recombination</keyword>
<evidence type="ECO:0000259" key="5">
    <source>
        <dbReference type="PROSITE" id="PS50949"/>
    </source>
</evidence>
<reference evidence="7 8" key="1">
    <citation type="journal article" date="2011" name="J. Bacteriol.">
        <title>Genome sequence of the 1,4-dioxane-degrading Pseudonocardia dioxanivorans strain CB1190.</title>
        <authorList>
            <person name="Sales C.M."/>
            <person name="Mahendra S."/>
            <person name="Grostern A."/>
            <person name="Parales R.E."/>
            <person name="Goodwin L.A."/>
            <person name="Woyke T."/>
            <person name="Nolan M."/>
            <person name="Lapidus A."/>
            <person name="Chertkov O."/>
            <person name="Ovchinnikova G."/>
            <person name="Sczyrba A."/>
            <person name="Alvarez-Cohen L."/>
        </authorList>
    </citation>
    <scope>NUCLEOTIDE SEQUENCE [LARGE SCALE GENOMIC DNA]</scope>
    <source>
        <strain evidence="8">ATCC 55486 / DSM 44775 / JCM 13855 / CB1190</strain>
    </source>
</reference>
<dbReference type="RefSeq" id="WP_013676464.1">
    <property type="nucleotide sequence ID" value="NC_015312.1"/>
</dbReference>
<evidence type="ECO:0000313" key="8">
    <source>
        <dbReference type="Proteomes" id="UP000007809"/>
    </source>
</evidence>
<dbReference type="InterPro" id="IPR036388">
    <property type="entry name" value="WH-like_DNA-bd_sf"/>
</dbReference>
<sequence length="591" mass="65504">MAPTGRRRRKRAKGGIEQLPSGSFRVYVYAGWDPVTKRRHYLKEVVPAGPSAAAEAERVLRRLGNQVDERRHPRTAATVDELLEKHFDRAVLERSTLDTYRGYAEKHISPLIGQVQVGALDGDVFDAFYRELRRCREHCRTKFIEHRTAKVHECDDRCRPHSCSPLGVSTIRQIHFILSGALKRAVRWRWIAVNPIGQAEPPPAPVPAPKPPTAQEAARILIAAWGDAEWGTLVWLVMVTGVRRGELCGLRWRNLDLDAGVLVLDRSIGQRGSDMWEKDTKTHQQRRIALDPETVDVMRVHRERCESRAGEFGLRLGRDAFVFSLAPDGSRHYQPNSVSQRYAKLVKRLEIHTSIHKLRHFSATELIAAGVDIRTVAGRLGHSGGGTTTLRTYAAFVSESDQRAATSLSARLPMRPADVVLPPLSGDESDAPYRRVAEAIRSAVKGDGLTDGQFLPSVKAIAARYVVSVGTAHRALDLLRGEGLLRSGGRGFQVAGTPVPAPAVGPVPEPTSAHAPQMHEVELRRKGRGVARFSTEVDPGDSQDLLDLLIDAVCRSGGEESDYLEYDIVVHLPGRPDEAVTYVPRRRRRAS</sequence>
<dbReference type="PROSITE" id="PS51898">
    <property type="entry name" value="TYR_RECOMBINASE"/>
    <property type="match status" value="1"/>
</dbReference>
<dbReference type="KEGG" id="pdx:Psed_4393"/>
<dbReference type="SMART" id="SM00345">
    <property type="entry name" value="HTH_GNTR"/>
    <property type="match status" value="1"/>
</dbReference>
<dbReference type="PANTHER" id="PTHR30349">
    <property type="entry name" value="PHAGE INTEGRASE-RELATED"/>
    <property type="match status" value="1"/>
</dbReference>
<dbReference type="OrthoDB" id="4326943at2"/>
<evidence type="ECO:0000256" key="4">
    <source>
        <dbReference type="ARBA" id="ARBA00023172"/>
    </source>
</evidence>
<dbReference type="InterPro" id="IPR010998">
    <property type="entry name" value="Integrase_recombinase_N"/>
</dbReference>
<dbReference type="GO" id="GO:0015074">
    <property type="term" value="P:DNA integration"/>
    <property type="evidence" value="ECO:0007669"/>
    <property type="project" value="InterPro"/>
</dbReference>
<evidence type="ECO:0000259" key="6">
    <source>
        <dbReference type="PROSITE" id="PS51898"/>
    </source>
</evidence>
<feature type="domain" description="HTH gntR-type" evidence="5">
    <location>
        <begin position="430"/>
        <end position="497"/>
    </location>
</feature>
<dbReference type="Pfam" id="PF00589">
    <property type="entry name" value="Phage_integrase"/>
    <property type="match status" value="1"/>
</dbReference>
<evidence type="ECO:0000256" key="2">
    <source>
        <dbReference type="ARBA" id="ARBA00023125"/>
    </source>
</evidence>
<dbReference type="CDD" id="cd01189">
    <property type="entry name" value="INT_ICEBs1_C_like"/>
    <property type="match status" value="1"/>
</dbReference>
<dbReference type="Pfam" id="PF00392">
    <property type="entry name" value="GntR"/>
    <property type="match status" value="1"/>
</dbReference>
<keyword evidence="2" id="KW-0238">DNA-binding</keyword>
<proteinExistence type="predicted"/>
<dbReference type="Gene3D" id="1.10.10.10">
    <property type="entry name" value="Winged helix-like DNA-binding domain superfamily/Winged helix DNA-binding domain"/>
    <property type="match status" value="1"/>
</dbReference>
<dbReference type="InterPro" id="IPR036390">
    <property type="entry name" value="WH_DNA-bd_sf"/>
</dbReference>
<dbReference type="InterPro" id="IPR011010">
    <property type="entry name" value="DNA_brk_join_enz"/>
</dbReference>
<dbReference type="PANTHER" id="PTHR30349:SF91">
    <property type="entry name" value="INTA PROTEIN"/>
    <property type="match status" value="1"/>
</dbReference>
<evidence type="ECO:0000256" key="1">
    <source>
        <dbReference type="ARBA" id="ARBA00023015"/>
    </source>
</evidence>
<gene>
    <name evidence="7" type="ordered locus">Psed_4393</name>
</gene>
<dbReference type="eggNOG" id="COG0582">
    <property type="taxonomic scope" value="Bacteria"/>
</dbReference>
<evidence type="ECO:0000256" key="3">
    <source>
        <dbReference type="ARBA" id="ARBA00023163"/>
    </source>
</evidence>
<organism evidence="7 8">
    <name type="scientific">Pseudonocardia dioxanivorans (strain ATCC 55486 / DSM 44775 / JCM 13855 / CB1190)</name>
    <dbReference type="NCBI Taxonomy" id="675635"/>
    <lineage>
        <taxon>Bacteria</taxon>
        <taxon>Bacillati</taxon>
        <taxon>Actinomycetota</taxon>
        <taxon>Actinomycetes</taxon>
        <taxon>Pseudonocardiales</taxon>
        <taxon>Pseudonocardiaceae</taxon>
        <taxon>Pseudonocardia</taxon>
    </lineage>
</organism>
<dbReference type="GO" id="GO:0006310">
    <property type="term" value="P:DNA recombination"/>
    <property type="evidence" value="ECO:0007669"/>
    <property type="project" value="UniProtKB-KW"/>
</dbReference>
<dbReference type="Gene3D" id="1.10.150.130">
    <property type="match status" value="1"/>
</dbReference>
<dbReference type="SUPFAM" id="SSF56349">
    <property type="entry name" value="DNA breaking-rejoining enzymes"/>
    <property type="match status" value="1"/>
</dbReference>
<dbReference type="Gene3D" id="1.10.443.10">
    <property type="entry name" value="Intergrase catalytic core"/>
    <property type="match status" value="1"/>
</dbReference>
<dbReference type="GO" id="GO:0003700">
    <property type="term" value="F:DNA-binding transcription factor activity"/>
    <property type="evidence" value="ECO:0007669"/>
    <property type="project" value="InterPro"/>
</dbReference>
<keyword evidence="8" id="KW-1185">Reference proteome</keyword>
<keyword evidence="3" id="KW-0804">Transcription</keyword>